<dbReference type="GO" id="GO:0009507">
    <property type="term" value="C:chloroplast"/>
    <property type="evidence" value="ECO:0007669"/>
    <property type="project" value="UniProtKB-SubCell"/>
</dbReference>
<keyword evidence="5" id="KW-0812">Transmembrane</keyword>
<evidence type="ECO:0000256" key="10">
    <source>
        <dbReference type="ARBA" id="ARBA00023002"/>
    </source>
</evidence>
<dbReference type="SUPFAM" id="SSF50022">
    <property type="entry name" value="ISP domain"/>
    <property type="match status" value="2"/>
</dbReference>
<keyword evidence="9" id="KW-1133">Transmembrane helix</keyword>
<dbReference type="Pfam" id="PF00355">
    <property type="entry name" value="Rieske"/>
    <property type="match status" value="2"/>
</dbReference>
<feature type="domain" description="Rieske" evidence="15">
    <location>
        <begin position="1"/>
        <end position="107"/>
    </location>
</feature>
<evidence type="ECO:0000256" key="3">
    <source>
        <dbReference type="ARBA" id="ARBA00022528"/>
    </source>
</evidence>
<dbReference type="Pfam" id="PF08417">
    <property type="entry name" value="PaO"/>
    <property type="match status" value="3"/>
</dbReference>
<evidence type="ECO:0000256" key="2">
    <source>
        <dbReference type="ARBA" id="ARBA00004370"/>
    </source>
</evidence>
<comment type="subcellular location">
    <subcellularLocation>
        <location evidence="2">Membrane</location>
    </subcellularLocation>
    <subcellularLocation>
        <location evidence="1">Plastid</location>
        <location evidence="1">Chloroplast</location>
    </subcellularLocation>
</comment>
<keyword evidence="13" id="KW-0472">Membrane</keyword>
<keyword evidence="7" id="KW-0479">Metal-binding</keyword>
<dbReference type="Gene3D" id="3.90.380.10">
    <property type="entry name" value="Naphthalene 1,2-dioxygenase Alpha Subunit, Chain A, domain 1"/>
    <property type="match status" value="2"/>
</dbReference>
<dbReference type="PROSITE" id="PS51296">
    <property type="entry name" value="RIESKE"/>
    <property type="match status" value="2"/>
</dbReference>
<keyword evidence="6" id="KW-0001">2Fe-2S</keyword>
<evidence type="ECO:0000313" key="16">
    <source>
        <dbReference type="EMBL" id="KAF9595260.1"/>
    </source>
</evidence>
<dbReference type="InterPro" id="IPR050584">
    <property type="entry name" value="Cholesterol_7-desaturase"/>
</dbReference>
<dbReference type="GO" id="GO:0046872">
    <property type="term" value="F:metal ion binding"/>
    <property type="evidence" value="ECO:0007669"/>
    <property type="project" value="UniProtKB-KW"/>
</dbReference>
<keyword evidence="3" id="KW-0150">Chloroplast</keyword>
<evidence type="ECO:0000256" key="9">
    <source>
        <dbReference type="ARBA" id="ARBA00022989"/>
    </source>
</evidence>
<evidence type="ECO:0000256" key="14">
    <source>
        <dbReference type="SAM" id="MobiDB-lite"/>
    </source>
</evidence>
<dbReference type="Proteomes" id="UP000631114">
    <property type="component" value="Unassembled WGS sequence"/>
</dbReference>
<dbReference type="PANTHER" id="PTHR21266:SF32">
    <property type="entry name" value="CHOLESTEROL 7-DESATURASE NVD"/>
    <property type="match status" value="1"/>
</dbReference>
<evidence type="ECO:0000256" key="7">
    <source>
        <dbReference type="ARBA" id="ARBA00022723"/>
    </source>
</evidence>
<comment type="caution">
    <text evidence="16">The sequence shown here is derived from an EMBL/GenBank/DDBJ whole genome shotgun (WGS) entry which is preliminary data.</text>
</comment>
<sequence length="1670" mass="186716">MPLCDLDKKVPHAKKVLGIDIVVWWDRNEEKWQVFDDKCPHRLAPLSEGRIDQWGRLQCVYHGWCFNGSGDCKFIPQAPPDGPAVNTSKKACAAVYPSLVQNKILWFWPSTDSQYKDIATKEKPPYIPELDDPSYASPMGNRDMPYGYEVLIENLMDPSHVPYAHYGIMNVPTDKSRPKADREGGRPMEIKVKKLDINGFFAQQERGYNKFIPPCVFYAMPKSAANTEYASSGGSNEETSENVKAPRFLLIFICVPVSPGNSRLIWSFPRNVGVWIDQVVPRWMFHVRQNLVLDSDMYLLHLEERKITDIGPSNWQKACFVPTKADAVVVAFRKWLRKYSGGQVDWGTKYSGFLPPSPPKEQLMDRYRSHVLNCSSCRVAVKGLKALEVALQVISVASIGIIAAIKQGMMSMAAKSVVVSMAVLCFAASKWLSHFIYKTFYFHDYNHALRTYWYGPSTLYQLDSRTGFEQVNNSKKACAAVYPSVVQNQVLWFWPSTDSQYKDIALKEKPPYIPELDDPSYTSSMGNRDIPYGTSTLVSGLETCGQVTINGGPKLIWAFPRNFGVWIDAVVPRWMFHVGQNLLIDSDLYLVHLEAGTEQCGLWWSVKLLILDLPIGKRLALCRQRHMHLGCVQKVAKKILSERSQGTRSCFVGVISVASIGIIVAIKEGLLLAKKLPAMKASSLYHSIIPTKPPTTLFPNPIFSKPFKHHFPTEFKLNSTTSSSTVSTVPKDPSAPTIESDKFDWYSHWYPVITLCDLDKRVPHAKKVLGIDIVVWWDKNEEKWQVFDDKCPHRLAPLSEGRIDQWGRLQCVYHGWCFNGSGDCKFIPQAPPDGPSVNTSKKACAAVYPSIEQNQILWFWPSSDSQYKDIAMKEKPPYIPELDDPSYTTPMGNRDIAYGYEVLIENLMDPSHIPYAHYGIMNADREGGRPLEINVQALDINGFSAKQERASSKFIPPCVFYAKFGSSNGSPSSGSIKEEPLKTVKGRQLLLIFICVPVSPGKSRLIWAYPRNFGGWIGRLIPRWIDHIGRNLILDSDLYLLHLEEHKIVDAGPSNWQKVCFVPTKADTLVVAFRKWLRKYSGGQVDWGTKYSGLLSQSPPKEQLMDRYRSHVLNCSSCRVAVKGLKALEIALQVLPVETVFKLPSQLPSWPQGEGFGSGSINLGGLEVCQVSTFSKIWATSEGGPDNHGATFFEPSPLPAGYFMLGCYTQPNNRPLFGWVLSAKDDGKSFPSTLEMPVDYTLVWTSEGTNIKQDGNGYIWLPIPPNGYKAVGLVVTNSSVKPPLDKIRCVRLDLTEESQQDEWIWSNTNGINIYGLKPTIIGTQALGVCVGTFIAQVGGMASPLSLSCLKNKANNLSSMPNLNQIHALLQTYSPWVYFHPDEQYLPSSVNWFFSNGALLYKQGDEHNPIPIDPAGANLPQGGSIDGTYWLDLPIDGNAKERVKKGDLSSSGAYLHLKTMLGATFTDIAIWVFYPFNGAARAKVEFINVSLGKIGEHVGDWEHVTLRISNLTGELWRVYFSEHSGGTWIDASELEFQGGNKVVTYSSLHGHASYSKPGMVLQGNTKLGIGIRNDTAKSKNVLDTGVRYEVVSADYLGSGVITEPPWLNFAREWGPKIDYDLDTELRKIEKFLPGKLKKAFKQIVQSLPSEVLGEEGPTGPKMKKNWSGDEA</sequence>
<dbReference type="SUPFAM" id="SSF55961">
    <property type="entry name" value="Bet v1-like"/>
    <property type="match status" value="2"/>
</dbReference>
<feature type="domain" description="Rieske" evidence="15">
    <location>
        <begin position="750"/>
        <end position="859"/>
    </location>
</feature>
<dbReference type="GO" id="GO:0016020">
    <property type="term" value="C:membrane"/>
    <property type="evidence" value="ECO:0007669"/>
    <property type="project" value="UniProtKB-SubCell"/>
</dbReference>
<protein>
    <recommendedName>
        <fullName evidence="15">Rieske domain-containing protein</fullName>
    </recommendedName>
</protein>
<evidence type="ECO:0000259" key="15">
    <source>
        <dbReference type="PROSITE" id="PS51296"/>
    </source>
</evidence>
<evidence type="ECO:0000256" key="1">
    <source>
        <dbReference type="ARBA" id="ARBA00004229"/>
    </source>
</evidence>
<dbReference type="EMBL" id="JADFTS010000008">
    <property type="protein sequence ID" value="KAF9595260.1"/>
    <property type="molecule type" value="Genomic_DNA"/>
</dbReference>
<feature type="region of interest" description="Disordered" evidence="14">
    <location>
        <begin position="1650"/>
        <end position="1670"/>
    </location>
</feature>
<dbReference type="InterPro" id="IPR009291">
    <property type="entry name" value="Vps62"/>
</dbReference>
<dbReference type="InterPro" id="IPR013626">
    <property type="entry name" value="PaO"/>
</dbReference>
<evidence type="ECO:0000256" key="11">
    <source>
        <dbReference type="ARBA" id="ARBA00023004"/>
    </source>
</evidence>
<keyword evidence="11" id="KW-0408">Iron</keyword>
<gene>
    <name evidence="16" type="ORF">IFM89_038263</name>
</gene>
<name>A0A835HA70_9MAGN</name>
<evidence type="ECO:0000256" key="8">
    <source>
        <dbReference type="ARBA" id="ARBA00022946"/>
    </source>
</evidence>
<dbReference type="InterPro" id="IPR036922">
    <property type="entry name" value="Rieske_2Fe-2S_sf"/>
</dbReference>
<accession>A0A835HA70</accession>
<keyword evidence="8" id="KW-0809">Transit peptide</keyword>
<evidence type="ECO:0000256" key="12">
    <source>
        <dbReference type="ARBA" id="ARBA00023014"/>
    </source>
</evidence>
<evidence type="ECO:0000256" key="6">
    <source>
        <dbReference type="ARBA" id="ARBA00022714"/>
    </source>
</evidence>
<dbReference type="InterPro" id="IPR017941">
    <property type="entry name" value="Rieske_2Fe-2S"/>
</dbReference>
<keyword evidence="17" id="KW-1185">Reference proteome</keyword>
<keyword evidence="4" id="KW-0934">Plastid</keyword>
<organism evidence="16 17">
    <name type="scientific">Coptis chinensis</name>
    <dbReference type="NCBI Taxonomy" id="261450"/>
    <lineage>
        <taxon>Eukaryota</taxon>
        <taxon>Viridiplantae</taxon>
        <taxon>Streptophyta</taxon>
        <taxon>Embryophyta</taxon>
        <taxon>Tracheophyta</taxon>
        <taxon>Spermatophyta</taxon>
        <taxon>Magnoliopsida</taxon>
        <taxon>Ranunculales</taxon>
        <taxon>Ranunculaceae</taxon>
        <taxon>Coptidoideae</taxon>
        <taxon>Coptis</taxon>
    </lineage>
</organism>
<evidence type="ECO:0000256" key="4">
    <source>
        <dbReference type="ARBA" id="ARBA00022640"/>
    </source>
</evidence>
<dbReference type="Pfam" id="PF06101">
    <property type="entry name" value="Vps62"/>
    <property type="match status" value="1"/>
</dbReference>
<evidence type="ECO:0000256" key="13">
    <source>
        <dbReference type="ARBA" id="ARBA00023136"/>
    </source>
</evidence>
<evidence type="ECO:0000313" key="17">
    <source>
        <dbReference type="Proteomes" id="UP000631114"/>
    </source>
</evidence>
<keyword evidence="12" id="KW-0411">Iron-sulfur</keyword>
<reference evidence="16 17" key="1">
    <citation type="submission" date="2020-10" db="EMBL/GenBank/DDBJ databases">
        <title>The Coptis chinensis genome and diversification of protoberbering-type alkaloids.</title>
        <authorList>
            <person name="Wang B."/>
            <person name="Shu S."/>
            <person name="Song C."/>
            <person name="Liu Y."/>
        </authorList>
    </citation>
    <scope>NUCLEOTIDE SEQUENCE [LARGE SCALE GENOMIC DNA]</scope>
    <source>
        <strain evidence="16">HL-2020</strain>
        <tissue evidence="16">Leaf</tissue>
    </source>
</reference>
<dbReference type="OrthoDB" id="426882at2759"/>
<dbReference type="GO" id="GO:0051537">
    <property type="term" value="F:2 iron, 2 sulfur cluster binding"/>
    <property type="evidence" value="ECO:0007669"/>
    <property type="project" value="UniProtKB-KW"/>
</dbReference>
<dbReference type="Gene3D" id="2.102.10.10">
    <property type="entry name" value="Rieske [2Fe-2S] iron-sulphur domain"/>
    <property type="match status" value="2"/>
</dbReference>
<dbReference type="GO" id="GO:0010277">
    <property type="term" value="F:chlorophyllide a oxygenase activity"/>
    <property type="evidence" value="ECO:0007669"/>
    <property type="project" value="InterPro"/>
</dbReference>
<dbReference type="PANTHER" id="PTHR21266">
    <property type="entry name" value="IRON-SULFUR DOMAIN CONTAINING PROTEIN"/>
    <property type="match status" value="1"/>
</dbReference>
<dbReference type="CDD" id="cd03480">
    <property type="entry name" value="Rieske_RO_Alpha_PaO"/>
    <property type="match status" value="1"/>
</dbReference>
<evidence type="ECO:0000256" key="5">
    <source>
        <dbReference type="ARBA" id="ARBA00022692"/>
    </source>
</evidence>
<proteinExistence type="predicted"/>
<keyword evidence="10" id="KW-0560">Oxidoreductase</keyword>